<protein>
    <submittedName>
        <fullName evidence="2">Lipase-like protein</fullName>
    </submittedName>
</protein>
<dbReference type="InterPro" id="IPR029058">
    <property type="entry name" value="AB_hydrolase_fold"/>
</dbReference>
<keyword evidence="3" id="KW-1185">Reference proteome</keyword>
<evidence type="ECO:0000313" key="2">
    <source>
        <dbReference type="EMBL" id="KAI6782018.1"/>
    </source>
</evidence>
<sequence length="335" mass="37217">MRPCRRFHSARSFTGIAQARHCVRHPPQCRSFASTTLRPQNHDPRIRELGREISDDYAAIRDSYQTPKYPIVLAHGLLGFSELQLTPLLPSVQYWRGIRDALALQGAHVICASVPPSSSIEDRAKKLREDIDAAARTTRDGRVNIIAHSMGGLDARYMISHLPPKYVDIASLVTVASPHRGSSFADVLLQEDGQAMVHLPKLYGLIERFGLGTAAFAQLTTSHMTKVFNPATPDSASTRYFSYGASTTEPPLLSPFRQSWHAITKAQGANDGLVAVDSSRWGDYKGTLVGVSHLDLINWSNQVKWMVREWMGMKRTFNAIAFYLDIADMLAKEGL</sequence>
<dbReference type="GeneID" id="75829938"/>
<dbReference type="PANTHER" id="PTHR11440">
    <property type="entry name" value="LECITHIN-CHOLESTEROL ACYLTRANSFERASE-RELATED"/>
    <property type="match status" value="1"/>
</dbReference>
<dbReference type="InterPro" id="IPR000073">
    <property type="entry name" value="AB_hydrolase_1"/>
</dbReference>
<evidence type="ECO:0000313" key="3">
    <source>
        <dbReference type="Proteomes" id="UP001055219"/>
    </source>
</evidence>
<comment type="caution">
    <text evidence="2">The sequence shown here is derived from an EMBL/GenBank/DDBJ whole genome shotgun (WGS) entry which is preliminary data.</text>
</comment>
<evidence type="ECO:0000259" key="1">
    <source>
        <dbReference type="Pfam" id="PF00561"/>
    </source>
</evidence>
<dbReference type="AlphaFoldDB" id="A0A9P9Y2M6"/>
<feature type="domain" description="AB hydrolase-1" evidence="1">
    <location>
        <begin position="69"/>
        <end position="184"/>
    </location>
</feature>
<dbReference type="SUPFAM" id="SSF53474">
    <property type="entry name" value="alpha/beta-Hydrolases"/>
    <property type="match status" value="1"/>
</dbReference>
<organism evidence="2 3">
    <name type="scientific">Emericellopsis cladophorae</name>
    <dbReference type="NCBI Taxonomy" id="2686198"/>
    <lineage>
        <taxon>Eukaryota</taxon>
        <taxon>Fungi</taxon>
        <taxon>Dikarya</taxon>
        <taxon>Ascomycota</taxon>
        <taxon>Pezizomycotina</taxon>
        <taxon>Sordariomycetes</taxon>
        <taxon>Hypocreomycetidae</taxon>
        <taxon>Hypocreales</taxon>
        <taxon>Bionectriaceae</taxon>
        <taxon>Emericellopsis</taxon>
    </lineage>
</organism>
<proteinExistence type="predicted"/>
<gene>
    <name evidence="2" type="ORF">J7T54_003437</name>
</gene>
<accession>A0A9P9Y2M6</accession>
<dbReference type="Proteomes" id="UP001055219">
    <property type="component" value="Unassembled WGS sequence"/>
</dbReference>
<reference evidence="2" key="1">
    <citation type="journal article" date="2021" name="J Fungi (Basel)">
        <title>Genomic and Metabolomic Analyses of the Marine Fungus Emericellopsis cladophorae: Insights into Saltwater Adaptability Mechanisms and Its Biosynthetic Potential.</title>
        <authorList>
            <person name="Goncalves M.F.M."/>
            <person name="Hilario S."/>
            <person name="Van de Peer Y."/>
            <person name="Esteves A.C."/>
            <person name="Alves A."/>
        </authorList>
    </citation>
    <scope>NUCLEOTIDE SEQUENCE</scope>
    <source>
        <strain evidence="2">MUM 19.33</strain>
    </source>
</reference>
<dbReference type="Gene3D" id="3.40.50.1820">
    <property type="entry name" value="alpha/beta hydrolase"/>
    <property type="match status" value="1"/>
</dbReference>
<dbReference type="EMBL" id="JAGIXG020000016">
    <property type="protein sequence ID" value="KAI6782018.1"/>
    <property type="molecule type" value="Genomic_DNA"/>
</dbReference>
<dbReference type="RefSeq" id="XP_051362874.1">
    <property type="nucleotide sequence ID" value="XM_051505705.1"/>
</dbReference>
<dbReference type="Pfam" id="PF00561">
    <property type="entry name" value="Abhydrolase_1"/>
    <property type="match status" value="1"/>
</dbReference>
<reference evidence="2" key="2">
    <citation type="submission" date="2022-07" db="EMBL/GenBank/DDBJ databases">
        <authorList>
            <person name="Goncalves M.F.M."/>
            <person name="Hilario S."/>
            <person name="Van De Peer Y."/>
            <person name="Esteves A.C."/>
            <person name="Alves A."/>
        </authorList>
    </citation>
    <scope>NUCLEOTIDE SEQUENCE</scope>
    <source>
        <strain evidence="2">MUM 19.33</strain>
    </source>
</reference>
<name>A0A9P9Y2M6_9HYPO</name>
<dbReference type="OrthoDB" id="5592486at2759"/>